<dbReference type="AlphaFoldDB" id="A0A841J2Y2"/>
<reference evidence="2 3" key="1">
    <citation type="submission" date="2020-08" db="EMBL/GenBank/DDBJ databases">
        <title>Genomic Encyclopedia of Type Strains, Phase IV (KMG-IV): sequencing the most valuable type-strain genomes for metagenomic binning, comparative biology and taxonomic classification.</title>
        <authorList>
            <person name="Goeker M."/>
        </authorList>
    </citation>
    <scope>NUCLEOTIDE SEQUENCE [LARGE SCALE GENOMIC DNA]</scope>
    <source>
        <strain evidence="2 3">DSM 102255</strain>
    </source>
</reference>
<protein>
    <submittedName>
        <fullName evidence="2">Uncharacterized protein</fullName>
    </submittedName>
</protein>
<name>A0A841J2Y2_9SPHN</name>
<feature type="region of interest" description="Disordered" evidence="1">
    <location>
        <begin position="32"/>
        <end position="52"/>
    </location>
</feature>
<keyword evidence="3" id="KW-1185">Reference proteome</keyword>
<gene>
    <name evidence="2" type="ORF">FHS92_000368</name>
</gene>
<feature type="compositionally biased region" description="Basic and acidic residues" evidence="1">
    <location>
        <begin position="41"/>
        <end position="52"/>
    </location>
</feature>
<proteinExistence type="predicted"/>
<dbReference type="EMBL" id="JACIJP010000001">
    <property type="protein sequence ID" value="MBB6122661.1"/>
    <property type="molecule type" value="Genomic_DNA"/>
</dbReference>
<comment type="caution">
    <text evidence="2">The sequence shown here is derived from an EMBL/GenBank/DDBJ whole genome shotgun (WGS) entry which is preliminary data.</text>
</comment>
<evidence type="ECO:0000313" key="3">
    <source>
        <dbReference type="Proteomes" id="UP000552700"/>
    </source>
</evidence>
<evidence type="ECO:0000313" key="2">
    <source>
        <dbReference type="EMBL" id="MBB6122661.1"/>
    </source>
</evidence>
<sequence>MVANLSSSTAVTPAKAGVPLLVVDVVSACGGTKGSGTPDQVRGDEFVREAAE</sequence>
<organism evidence="2 3">
    <name type="scientific">Sphingobium subterraneum</name>
    <dbReference type="NCBI Taxonomy" id="627688"/>
    <lineage>
        <taxon>Bacteria</taxon>
        <taxon>Pseudomonadati</taxon>
        <taxon>Pseudomonadota</taxon>
        <taxon>Alphaproteobacteria</taxon>
        <taxon>Sphingomonadales</taxon>
        <taxon>Sphingomonadaceae</taxon>
        <taxon>Sphingobium</taxon>
    </lineage>
</organism>
<dbReference type="Proteomes" id="UP000552700">
    <property type="component" value="Unassembled WGS sequence"/>
</dbReference>
<evidence type="ECO:0000256" key="1">
    <source>
        <dbReference type="SAM" id="MobiDB-lite"/>
    </source>
</evidence>
<accession>A0A841J2Y2</accession>